<keyword evidence="4" id="KW-1185">Reference proteome</keyword>
<dbReference type="RefSeq" id="WP_067554623.1">
    <property type="nucleotide sequence ID" value="NZ_CP011391.1"/>
</dbReference>
<sequence>MADSFVLEAQKYLNETYGHNSNWVHLDENGMTGGLMMEGLVRAFQIEHGVPSVTGYLGPYTVNIMRSLNDIEKMDPSDEPSSDVKLIQCALFCKGYHAGGITGIYYTNGVNAVKQYQEDAGFKTSGVIDWKVWQGLFSMGWFQLVPGGDPTLRVIQRSINADWSSVIGVQPCEGVMSRNTALSLIGCLQGALNLQTWIPDLTSVVFGPATQSAFSQHPLYEGCSEPALVKIAKYALYFYGFSQTEFSGTFTSGMRLNVANFQKEYGLTGLDGVISGQIHLTTMMSLLTSRGNPNRPCTGGDTSQILSRQMCDNLKAAGYNVIGRYLTGTVGVGAAERPKSLTPEEIRNIQDAGLSVFPIYQNGGYYADYFKISGRGSYDAVTALRTASVLGFPEETVIYFAVDFDCMSYQTESLIIPYFRQIANAFRQAAFNPKNYKIGIYGPREVCRQISAEGLAEYSFVADMSTGFSGNLGFPIPSNWAFDQFDQFTFGPSPAFPLDKVAVSGRDGGARKNDVGGSVTTAEMLQEARSKFTRRVLSALGFTARKRIDFEFEVGEQVLPPVSSGGLIIYPSIKETVTVPFGEDDSGVISVNTLDGKLDIDLTTTLAEIQNVCDSNSISIDLSAMLKNISYAIRSGAMKYTYTINSDGSATFDISIGTDDLQSVEGVAGSIGIVLSMNIKFTDSNAYEWVRESEKQKYTVAAMAFVVLLPITNPILIEQAKIVLVKIVETLSFGRLILQGSRKKE</sequence>
<dbReference type="InterPro" id="IPR002477">
    <property type="entry name" value="Peptidoglycan-bd-like"/>
</dbReference>
<dbReference type="InterPro" id="IPR036365">
    <property type="entry name" value="PGBD-like_sf"/>
</dbReference>
<proteinExistence type="predicted"/>
<dbReference type="InterPro" id="IPR015020">
    <property type="entry name" value="Rv2525c-like_Glyco_Hydro-like"/>
</dbReference>
<gene>
    <name evidence="3" type="ORF">AALO17_03360</name>
</gene>
<evidence type="ECO:0000259" key="1">
    <source>
        <dbReference type="Pfam" id="PF01471"/>
    </source>
</evidence>
<protein>
    <submittedName>
        <fullName evidence="3">Uncharacterized protein</fullName>
    </submittedName>
</protein>
<evidence type="ECO:0000313" key="3">
    <source>
        <dbReference type="EMBL" id="AMK53470.1"/>
    </source>
</evidence>
<dbReference type="Gene3D" id="1.10.101.10">
    <property type="entry name" value="PGBD-like superfamily/PGBD"/>
    <property type="match status" value="1"/>
</dbReference>
<dbReference type="EMBL" id="CP011391">
    <property type="protein sequence ID" value="AMK53470.1"/>
    <property type="molecule type" value="Genomic_DNA"/>
</dbReference>
<dbReference type="Proteomes" id="UP000069771">
    <property type="component" value="Chromosome"/>
</dbReference>
<evidence type="ECO:0000259" key="2">
    <source>
        <dbReference type="Pfam" id="PF08924"/>
    </source>
</evidence>
<dbReference type="PATRIC" id="fig|1702221.3.peg.324"/>
<dbReference type="KEGG" id="fro:AALO17_03360"/>
<dbReference type="AlphaFoldDB" id="A0A140DS43"/>
<name>A0A140DS43_9FIRM</name>
<dbReference type="SUPFAM" id="SSF51445">
    <property type="entry name" value="(Trans)glycosidases"/>
    <property type="match status" value="1"/>
</dbReference>
<dbReference type="OrthoDB" id="1795295at2"/>
<dbReference type="Pfam" id="PF01471">
    <property type="entry name" value="PG_binding_1"/>
    <property type="match status" value="1"/>
</dbReference>
<organism evidence="3 4">
    <name type="scientific">Faecalibaculum rodentium</name>
    <dbReference type="NCBI Taxonomy" id="1702221"/>
    <lineage>
        <taxon>Bacteria</taxon>
        <taxon>Bacillati</taxon>
        <taxon>Bacillota</taxon>
        <taxon>Erysipelotrichia</taxon>
        <taxon>Erysipelotrichales</taxon>
        <taxon>Erysipelotrichaceae</taxon>
        <taxon>Faecalibaculum</taxon>
    </lineage>
</organism>
<feature type="domain" description="Peptidoglycan binding-like" evidence="1">
    <location>
        <begin position="81"/>
        <end position="134"/>
    </location>
</feature>
<dbReference type="SUPFAM" id="SSF47090">
    <property type="entry name" value="PGBD-like"/>
    <property type="match status" value="2"/>
</dbReference>
<dbReference type="CDD" id="cd06418">
    <property type="entry name" value="GH25_BacA-like"/>
    <property type="match status" value="1"/>
</dbReference>
<dbReference type="Pfam" id="PF08924">
    <property type="entry name" value="Rv2525c_GlyHyd-like"/>
    <property type="match status" value="1"/>
</dbReference>
<accession>A0A140DS43</accession>
<dbReference type="GeneID" id="78477202"/>
<feature type="domain" description="Rv2525c-like glycoside hydrolase-like" evidence="2">
    <location>
        <begin position="313"/>
        <end position="482"/>
    </location>
</feature>
<dbReference type="InterPro" id="IPR017853">
    <property type="entry name" value="GH"/>
</dbReference>
<dbReference type="InterPro" id="IPR036366">
    <property type="entry name" value="PGBDSf"/>
</dbReference>
<evidence type="ECO:0000313" key="4">
    <source>
        <dbReference type="Proteomes" id="UP000069771"/>
    </source>
</evidence>
<dbReference type="Gene3D" id="3.20.20.80">
    <property type="entry name" value="Glycosidases"/>
    <property type="match status" value="1"/>
</dbReference>
<reference evidence="3 4" key="1">
    <citation type="journal article" date="2016" name="Gut Pathog.">
        <title>Whole genome sequencing of "Faecalibaculum rodentium" ALO17, isolated from C57BL/6J laboratory mouse feces.</title>
        <authorList>
            <person name="Lim S."/>
            <person name="Chang D.H."/>
            <person name="Ahn S."/>
            <person name="Kim B.C."/>
        </authorList>
    </citation>
    <scope>NUCLEOTIDE SEQUENCE [LARGE SCALE GENOMIC DNA]</scope>
    <source>
        <strain evidence="3 4">Alo17</strain>
    </source>
</reference>